<geneLocation type="plasmid" evidence="2 3">
    <name>unnamed1</name>
</geneLocation>
<accession>A0ABY6GF71</accession>
<feature type="domain" description="VWFA" evidence="1">
    <location>
        <begin position="21"/>
        <end position="125"/>
    </location>
</feature>
<dbReference type="InterPro" id="IPR036465">
    <property type="entry name" value="vWFA_dom_sf"/>
</dbReference>
<dbReference type="EMBL" id="CP106882">
    <property type="protein sequence ID" value="UYG53743.1"/>
    <property type="molecule type" value="Genomic_DNA"/>
</dbReference>
<protein>
    <submittedName>
        <fullName evidence="2">VWA domain-containing protein</fullName>
    </submittedName>
</protein>
<dbReference type="RefSeq" id="WP_231044923.1">
    <property type="nucleotide sequence ID" value="NZ_CP106882.1"/>
</dbReference>
<proteinExistence type="predicted"/>
<evidence type="ECO:0000313" key="2">
    <source>
        <dbReference type="EMBL" id="UYG53743.1"/>
    </source>
</evidence>
<dbReference type="InterPro" id="IPR002035">
    <property type="entry name" value="VWF_A"/>
</dbReference>
<dbReference type="Gene3D" id="3.40.50.410">
    <property type="entry name" value="von Willebrand factor, type A domain"/>
    <property type="match status" value="1"/>
</dbReference>
<dbReference type="Pfam" id="PF13519">
    <property type="entry name" value="VWA_2"/>
    <property type="match status" value="1"/>
</dbReference>
<dbReference type="SUPFAM" id="SSF53300">
    <property type="entry name" value="vWA-like"/>
    <property type="match status" value="1"/>
</dbReference>
<sequence length="175" mass="19153">MKREHLHYRPQPMGSQALHCVLLDMSASMLRGEKLALAKGCLLALTESFYRRREHLAVIGFSGTSAQLLQAPGKVAAFNADWIQPLRGGGATPVESAMALAHQLLRRARAASSGRALSLWLLTDGRFAALPARPLLADSCHIVDFENEAVALQRCQRLALDWEAQWISAAQLSRA</sequence>
<name>A0ABY6GF71_9BURK</name>
<evidence type="ECO:0000259" key="1">
    <source>
        <dbReference type="Pfam" id="PF13519"/>
    </source>
</evidence>
<gene>
    <name evidence="2" type="ORF">M9799_17565</name>
</gene>
<reference evidence="2" key="1">
    <citation type="submission" date="2022-09" db="EMBL/GenBank/DDBJ databases">
        <title>The complete genome of Acidovorax sp. 5MLIR.</title>
        <authorList>
            <person name="Liu L."/>
            <person name="Yue J."/>
            <person name="Yang F."/>
            <person name="Yuan J."/>
            <person name="Li L."/>
        </authorList>
    </citation>
    <scope>NUCLEOTIDE SEQUENCE</scope>
    <source>
        <strain evidence="2">5MLIR</strain>
        <plasmid evidence="2">unnamed1</plasmid>
    </source>
</reference>
<dbReference type="Proteomes" id="UP001162800">
    <property type="component" value="Plasmid unnamed1"/>
</dbReference>
<keyword evidence="2" id="KW-0614">Plasmid</keyword>
<organism evidence="2 3">
    <name type="scientific">Comamonas endophytica</name>
    <dbReference type="NCBI Taxonomy" id="2949090"/>
    <lineage>
        <taxon>Bacteria</taxon>
        <taxon>Pseudomonadati</taxon>
        <taxon>Pseudomonadota</taxon>
        <taxon>Betaproteobacteria</taxon>
        <taxon>Burkholderiales</taxon>
        <taxon>Comamonadaceae</taxon>
        <taxon>Comamonas</taxon>
    </lineage>
</organism>
<evidence type="ECO:0000313" key="3">
    <source>
        <dbReference type="Proteomes" id="UP001162800"/>
    </source>
</evidence>
<keyword evidence="3" id="KW-1185">Reference proteome</keyword>